<accession>A0A075LNW6</accession>
<proteinExistence type="predicted"/>
<sequence length="74" mass="8716">MLLKIFRQKKLLTQYEVAETLRISVRQYQRIESGRSFPSEFGLGKLEDLFKVPHRVLFAKSVDEIPDFLSDFLP</sequence>
<feature type="domain" description="HTH cro/C1-type" evidence="1">
    <location>
        <begin position="3"/>
        <end position="57"/>
    </location>
</feature>
<name>A0A075LNW6_9BACI</name>
<reference evidence="2 3" key="1">
    <citation type="submission" date="2014-07" db="EMBL/GenBank/DDBJ databases">
        <title>Complete genome sequence of a moderately halophilic bacterium Terribacillus aidingensis MP602, isolated from Cryptomeria fortunei in Tianmu mountain in China.</title>
        <authorList>
            <person name="Wang Y."/>
            <person name="Lu P."/>
            <person name="Zhang L."/>
        </authorList>
    </citation>
    <scope>NUCLEOTIDE SEQUENCE [LARGE SCALE GENOMIC DNA]</scope>
    <source>
        <strain evidence="2 3">MP602</strain>
        <plasmid evidence="2 3">pT1</plasmid>
    </source>
</reference>
<dbReference type="InterPro" id="IPR010982">
    <property type="entry name" value="Lambda_DNA-bd_dom_sf"/>
</dbReference>
<dbReference type="GO" id="GO:0003677">
    <property type="term" value="F:DNA binding"/>
    <property type="evidence" value="ECO:0007669"/>
    <property type="project" value="InterPro"/>
</dbReference>
<organism evidence="2 3">
    <name type="scientific">Terribacillus saccharophilus</name>
    <dbReference type="NCBI Taxonomy" id="361277"/>
    <lineage>
        <taxon>Bacteria</taxon>
        <taxon>Bacillati</taxon>
        <taxon>Bacillota</taxon>
        <taxon>Bacilli</taxon>
        <taxon>Bacillales</taxon>
        <taxon>Bacillaceae</taxon>
        <taxon>Terribacillus</taxon>
    </lineage>
</organism>
<protein>
    <recommendedName>
        <fullName evidence="1">HTH cro/C1-type domain-containing protein</fullName>
    </recommendedName>
</protein>
<evidence type="ECO:0000313" key="2">
    <source>
        <dbReference type="EMBL" id="AIF68405.1"/>
    </source>
</evidence>
<dbReference type="HOGENOM" id="CLU_066192_62_6_9"/>
<dbReference type="GeneID" id="34223432"/>
<dbReference type="OrthoDB" id="2628559at2"/>
<geneLocation type="plasmid" evidence="2 3">
    <name>pT1</name>
</geneLocation>
<dbReference type="PROSITE" id="PS50943">
    <property type="entry name" value="HTH_CROC1"/>
    <property type="match status" value="1"/>
</dbReference>
<keyword evidence="2" id="KW-0614">Plasmid</keyword>
<dbReference type="CDD" id="cd00093">
    <property type="entry name" value="HTH_XRE"/>
    <property type="match status" value="1"/>
</dbReference>
<evidence type="ECO:0000259" key="1">
    <source>
        <dbReference type="PROSITE" id="PS50943"/>
    </source>
</evidence>
<dbReference type="Proteomes" id="UP000027980">
    <property type="component" value="Plasmid pT1"/>
</dbReference>
<dbReference type="InterPro" id="IPR001387">
    <property type="entry name" value="Cro/C1-type_HTH"/>
</dbReference>
<dbReference type="Gene3D" id="1.10.260.40">
    <property type="entry name" value="lambda repressor-like DNA-binding domains"/>
    <property type="match status" value="1"/>
</dbReference>
<dbReference type="SMART" id="SM00530">
    <property type="entry name" value="HTH_XRE"/>
    <property type="match status" value="1"/>
</dbReference>
<dbReference type="RefSeq" id="WP_041592322.1">
    <property type="nucleotide sequence ID" value="NZ_CP008877.1"/>
</dbReference>
<dbReference type="KEGG" id="tap:GZ22_18410"/>
<dbReference type="EMBL" id="CP008877">
    <property type="protein sequence ID" value="AIF68405.1"/>
    <property type="molecule type" value="Genomic_DNA"/>
</dbReference>
<gene>
    <name evidence="2" type="ORF">GZ22_18410</name>
</gene>
<dbReference type="SUPFAM" id="SSF47413">
    <property type="entry name" value="lambda repressor-like DNA-binding domains"/>
    <property type="match status" value="1"/>
</dbReference>
<evidence type="ECO:0000313" key="3">
    <source>
        <dbReference type="Proteomes" id="UP000027980"/>
    </source>
</evidence>
<dbReference type="AlphaFoldDB" id="A0A075LNW6"/>
<dbReference type="Pfam" id="PF01381">
    <property type="entry name" value="HTH_3"/>
    <property type="match status" value="1"/>
</dbReference>